<dbReference type="EMBL" id="UYWY01019502">
    <property type="protein sequence ID" value="VDM37814.1"/>
    <property type="molecule type" value="Genomic_DNA"/>
</dbReference>
<name>A0A183UDC3_TOXCA</name>
<evidence type="ECO:0000313" key="3">
    <source>
        <dbReference type="WBParaSite" id="TCNE_0000649301-mRNA-1"/>
    </source>
</evidence>
<sequence length="167" mass="19451">MDRRKTLVPAVFYQRLHFNPKSAGRCWLQAKNSVSINRCGTMQFEETSHNQILIAREMLPCLIIDPIDWEQDLPNLYITEMIMPDEAREMLPCLIIDPIDWEQDLPNLYITEMIMPDEIDLDTDEDRMGTIKEDDKIVKRIDTLGGTPDCLQIVDEAMWAQFLPPAR</sequence>
<evidence type="ECO:0000313" key="1">
    <source>
        <dbReference type="EMBL" id="VDM37814.1"/>
    </source>
</evidence>
<keyword evidence="2" id="KW-1185">Reference proteome</keyword>
<organism evidence="2 3">
    <name type="scientific">Toxocara canis</name>
    <name type="common">Canine roundworm</name>
    <dbReference type="NCBI Taxonomy" id="6265"/>
    <lineage>
        <taxon>Eukaryota</taxon>
        <taxon>Metazoa</taxon>
        <taxon>Ecdysozoa</taxon>
        <taxon>Nematoda</taxon>
        <taxon>Chromadorea</taxon>
        <taxon>Rhabditida</taxon>
        <taxon>Spirurina</taxon>
        <taxon>Ascaridomorpha</taxon>
        <taxon>Ascaridoidea</taxon>
        <taxon>Toxocaridae</taxon>
        <taxon>Toxocara</taxon>
    </lineage>
</organism>
<dbReference type="WBParaSite" id="TCNE_0000649301-mRNA-1">
    <property type="protein sequence ID" value="TCNE_0000649301-mRNA-1"/>
    <property type="gene ID" value="TCNE_0000649301"/>
</dbReference>
<gene>
    <name evidence="1" type="ORF">TCNE_LOCUS6493</name>
</gene>
<dbReference type="AlphaFoldDB" id="A0A183UDC3"/>
<accession>A0A183UDC3</accession>
<reference evidence="3" key="1">
    <citation type="submission" date="2016-06" db="UniProtKB">
        <authorList>
            <consortium name="WormBaseParasite"/>
        </authorList>
    </citation>
    <scope>IDENTIFICATION</scope>
</reference>
<dbReference type="Proteomes" id="UP000050794">
    <property type="component" value="Unassembled WGS sequence"/>
</dbReference>
<protein>
    <submittedName>
        <fullName evidence="1 3">Uncharacterized protein</fullName>
    </submittedName>
</protein>
<reference evidence="1 2" key="2">
    <citation type="submission" date="2018-11" db="EMBL/GenBank/DDBJ databases">
        <authorList>
            <consortium name="Pathogen Informatics"/>
        </authorList>
    </citation>
    <scope>NUCLEOTIDE SEQUENCE [LARGE SCALE GENOMIC DNA]</scope>
</reference>
<evidence type="ECO:0000313" key="2">
    <source>
        <dbReference type="Proteomes" id="UP000050794"/>
    </source>
</evidence>
<proteinExistence type="predicted"/>